<dbReference type="STRING" id="43700.ENSMALP00000009948"/>
<feature type="transmembrane region" description="Helical" evidence="1">
    <location>
        <begin position="203"/>
        <end position="225"/>
    </location>
</feature>
<dbReference type="GO" id="GO:0046636">
    <property type="term" value="P:negative regulation of alpha-beta T cell activation"/>
    <property type="evidence" value="ECO:0007669"/>
    <property type="project" value="TreeGrafter"/>
</dbReference>
<dbReference type="GO" id="GO:0005886">
    <property type="term" value="C:plasma membrane"/>
    <property type="evidence" value="ECO:0007669"/>
    <property type="project" value="TreeGrafter"/>
</dbReference>
<dbReference type="Gene3D" id="2.60.40.10">
    <property type="entry name" value="Immunoglobulins"/>
    <property type="match status" value="1"/>
</dbReference>
<reference evidence="2" key="2">
    <citation type="submission" date="2025-09" db="UniProtKB">
        <authorList>
            <consortium name="Ensembl"/>
        </authorList>
    </citation>
    <scope>IDENTIFICATION</scope>
</reference>
<proteinExistence type="predicted"/>
<organism evidence="2 3">
    <name type="scientific">Monopterus albus</name>
    <name type="common">Swamp eel</name>
    <dbReference type="NCBI Taxonomy" id="43700"/>
    <lineage>
        <taxon>Eukaryota</taxon>
        <taxon>Metazoa</taxon>
        <taxon>Chordata</taxon>
        <taxon>Craniata</taxon>
        <taxon>Vertebrata</taxon>
        <taxon>Euteleostomi</taxon>
        <taxon>Actinopterygii</taxon>
        <taxon>Neopterygii</taxon>
        <taxon>Teleostei</taxon>
        <taxon>Neoteleostei</taxon>
        <taxon>Acanthomorphata</taxon>
        <taxon>Anabantaria</taxon>
        <taxon>Synbranchiformes</taxon>
        <taxon>Synbranchidae</taxon>
        <taxon>Monopterus</taxon>
    </lineage>
</organism>
<dbReference type="PANTHER" id="PTHR44819">
    <property type="entry name" value="V-TYPE IMMUNOGLOBULIN DOMAIN-CONTAINING SUPPRESSOR OF T-CELL ACTIVATION"/>
    <property type="match status" value="1"/>
</dbReference>
<dbReference type="SUPFAM" id="SSF48726">
    <property type="entry name" value="Immunoglobulin"/>
    <property type="match status" value="1"/>
</dbReference>
<keyword evidence="1" id="KW-1133">Transmembrane helix</keyword>
<evidence type="ECO:0000256" key="1">
    <source>
        <dbReference type="SAM" id="Phobius"/>
    </source>
</evidence>
<dbReference type="AlphaFoldDB" id="A0A3Q3IWL7"/>
<keyword evidence="1" id="KW-0472">Membrane</keyword>
<dbReference type="Proteomes" id="UP000261600">
    <property type="component" value="Unplaced"/>
</dbReference>
<evidence type="ECO:0000313" key="2">
    <source>
        <dbReference type="Ensembl" id="ENSMALP00000009948.1"/>
    </source>
</evidence>
<dbReference type="InterPro" id="IPR013783">
    <property type="entry name" value="Ig-like_fold"/>
</dbReference>
<evidence type="ECO:0008006" key="4">
    <source>
        <dbReference type="Google" id="ProtNLM"/>
    </source>
</evidence>
<dbReference type="InterPro" id="IPR036179">
    <property type="entry name" value="Ig-like_dom_sf"/>
</dbReference>
<evidence type="ECO:0000313" key="3">
    <source>
        <dbReference type="Proteomes" id="UP000261600"/>
    </source>
</evidence>
<protein>
    <recommendedName>
        <fullName evidence="4">Ig-like domain-containing protein</fullName>
    </recommendedName>
</protein>
<reference evidence="2" key="1">
    <citation type="submission" date="2025-08" db="UniProtKB">
        <authorList>
            <consortium name="Ensembl"/>
        </authorList>
    </citation>
    <scope>IDENTIFICATION</scope>
</reference>
<keyword evidence="1" id="KW-0812">Transmembrane</keyword>
<dbReference type="Ensembl" id="ENSMALT00000010158.1">
    <property type="protein sequence ID" value="ENSMALP00000009948.1"/>
    <property type="gene ID" value="ENSMALG00000007081.1"/>
</dbReference>
<accession>A0A3Q3IWL7</accession>
<name>A0A3Q3IWL7_MONAL</name>
<dbReference type="GO" id="GO:0050776">
    <property type="term" value="P:regulation of immune response"/>
    <property type="evidence" value="ECO:0007669"/>
    <property type="project" value="InterPro"/>
</dbReference>
<dbReference type="InterPro" id="IPR042473">
    <property type="entry name" value="VISTA"/>
</dbReference>
<sequence>MHFFFLLLFDIRTTMKGGLLYRTSVWEKKCVFWICSVLFSIAGATGEMSHGHSTISVSAPHLYYSCPEGATVRMMCTQSGAALHSSDIVKRIWLFTPHSDKHCVRHQGPRNTNIIHHSHANHSFPPGMHYERKGQNFWVVLENVTGADQGRYCCEILDVQVENKHPSIVDKTHSHVILQITPRRNGSQDCTVWDPAPSGSAPVALAVAACILALLFLPLILVLVYKQRQSAQTNRRAQELVRMDSGHENPVFLGGSPQTKTRTVSQIMTRQASETGRHLLSEPGTPLSPPAYVFFPVEDVIPESPDLQQV</sequence>
<dbReference type="PANTHER" id="PTHR44819:SF1">
    <property type="entry name" value="V-TYPE IMMUNOGLOBULIN DOMAIN-CONTAINING SUPPRESSOR OF T-CELL ACTIVATION"/>
    <property type="match status" value="1"/>
</dbReference>
<keyword evidence="3" id="KW-1185">Reference proteome</keyword>